<dbReference type="GO" id="GO:0004139">
    <property type="term" value="F:deoxyribose-phosphate aldolase activity"/>
    <property type="evidence" value="ECO:0007669"/>
    <property type="project" value="UniProtKB-EC"/>
</dbReference>
<dbReference type="NCBIfam" id="TIGR00126">
    <property type="entry name" value="deoC"/>
    <property type="match status" value="1"/>
</dbReference>
<dbReference type="PIRSF" id="PIRSF001357">
    <property type="entry name" value="DeoC"/>
    <property type="match status" value="1"/>
</dbReference>
<dbReference type="InterPro" id="IPR002915">
    <property type="entry name" value="DeoC/FbaB/LacD_aldolase"/>
</dbReference>
<dbReference type="CDD" id="cd00959">
    <property type="entry name" value="DeoC"/>
    <property type="match status" value="1"/>
</dbReference>
<accession>A0A644Y4K5</accession>
<evidence type="ECO:0000256" key="8">
    <source>
        <dbReference type="ARBA" id="ARBA00048791"/>
    </source>
</evidence>
<evidence type="ECO:0000256" key="7">
    <source>
        <dbReference type="ARBA" id="ARBA00032755"/>
    </source>
</evidence>
<evidence type="ECO:0000256" key="6">
    <source>
        <dbReference type="ARBA" id="ARBA00031814"/>
    </source>
</evidence>
<evidence type="ECO:0000313" key="9">
    <source>
        <dbReference type="EMBL" id="MPM21483.1"/>
    </source>
</evidence>
<dbReference type="EMBL" id="VSSQ01003599">
    <property type="protein sequence ID" value="MPM21483.1"/>
    <property type="molecule type" value="Genomic_DNA"/>
</dbReference>
<dbReference type="SMART" id="SM01133">
    <property type="entry name" value="DeoC"/>
    <property type="match status" value="1"/>
</dbReference>
<dbReference type="PANTHER" id="PTHR10889:SF3">
    <property type="entry name" value="DEOXYRIBOSE-PHOSPHATE ALDOLASE"/>
    <property type="match status" value="1"/>
</dbReference>
<protein>
    <recommendedName>
        <fullName evidence="3">deoxyribose-phosphate aldolase</fullName>
        <ecNumber evidence="3">4.1.2.4</ecNumber>
    </recommendedName>
    <alternativeName>
        <fullName evidence="7">2-deoxy-D-ribose 5-phosphate aldolase</fullName>
    </alternativeName>
    <alternativeName>
        <fullName evidence="6">Phosphodeoxyriboaldolase</fullName>
    </alternativeName>
</protein>
<dbReference type="EC" id="4.1.2.4" evidence="3"/>
<comment type="caution">
    <text evidence="9">The sequence shown here is derived from an EMBL/GenBank/DDBJ whole genome shotgun (WGS) entry which is preliminary data.</text>
</comment>
<evidence type="ECO:0000256" key="2">
    <source>
        <dbReference type="ARBA" id="ARBA00009473"/>
    </source>
</evidence>
<dbReference type="PANTHER" id="PTHR10889">
    <property type="entry name" value="DEOXYRIBOSE-PHOSPHATE ALDOLASE"/>
    <property type="match status" value="1"/>
</dbReference>
<evidence type="ECO:0000256" key="5">
    <source>
        <dbReference type="ARBA" id="ARBA00023270"/>
    </source>
</evidence>
<dbReference type="GO" id="GO:0005737">
    <property type="term" value="C:cytoplasm"/>
    <property type="evidence" value="ECO:0007669"/>
    <property type="project" value="InterPro"/>
</dbReference>
<gene>
    <name evidence="9" type="primary">deoC_19</name>
    <name evidence="9" type="ORF">SDC9_67927</name>
</gene>
<proteinExistence type="inferred from homology"/>
<dbReference type="GO" id="GO:0009264">
    <property type="term" value="P:deoxyribonucleotide catabolic process"/>
    <property type="evidence" value="ECO:0007669"/>
    <property type="project" value="InterPro"/>
</dbReference>
<reference evidence="9" key="1">
    <citation type="submission" date="2019-08" db="EMBL/GenBank/DDBJ databases">
        <authorList>
            <person name="Kucharzyk K."/>
            <person name="Murdoch R.W."/>
            <person name="Higgins S."/>
            <person name="Loffler F."/>
        </authorList>
    </citation>
    <scope>NUCLEOTIDE SEQUENCE</scope>
</reference>
<evidence type="ECO:0000256" key="1">
    <source>
        <dbReference type="ARBA" id="ARBA00004816"/>
    </source>
</evidence>
<evidence type="ECO:0000256" key="4">
    <source>
        <dbReference type="ARBA" id="ARBA00023239"/>
    </source>
</evidence>
<dbReference type="SUPFAM" id="SSF51569">
    <property type="entry name" value="Aldolase"/>
    <property type="match status" value="1"/>
</dbReference>
<comment type="similarity">
    <text evidence="2">Belongs to the DeoC/FbaB aldolase family. DeoC type 2 subfamily.</text>
</comment>
<dbReference type="Pfam" id="PF01791">
    <property type="entry name" value="DeoC"/>
    <property type="match status" value="1"/>
</dbReference>
<comment type="catalytic activity">
    <reaction evidence="8">
        <text>2-deoxy-D-ribose 5-phosphate = D-glyceraldehyde 3-phosphate + acetaldehyde</text>
        <dbReference type="Rhea" id="RHEA:12821"/>
        <dbReference type="ChEBI" id="CHEBI:15343"/>
        <dbReference type="ChEBI" id="CHEBI:59776"/>
        <dbReference type="ChEBI" id="CHEBI:62877"/>
        <dbReference type="EC" id="4.1.2.4"/>
    </reaction>
</comment>
<comment type="pathway">
    <text evidence="1">Carbohydrate degradation; 2-deoxy-D-ribose 1-phosphate degradation; D-glyceraldehyde 3-phosphate and acetaldehyde from 2-deoxy-alpha-D-ribose 1-phosphate: step 2/2.</text>
</comment>
<keyword evidence="4 9" id="KW-0456">Lyase</keyword>
<keyword evidence="5" id="KW-0704">Schiff base</keyword>
<dbReference type="InterPro" id="IPR011343">
    <property type="entry name" value="DeoC"/>
</dbReference>
<dbReference type="AlphaFoldDB" id="A0A644Y4K5"/>
<sequence length="272" mass="30006">MKFSNESVQEEIRKILSSEINDRQQICRRIINHIDLTTLEGSDNDERVIKLCKTAYGIEDSAKGIPAVAAVCVYPVFVKTAREALMGKNINVAAVAGAFPSGQSPLDVRLAEVRYAVEQGADEIDMVISRGRFLAGERDFLREEVAKHKEACGNAHLKVILETGELLDPNLIYEASVIAMESGADFIKTSTGKIQPAATLDAAYVMLSAIREYYEKTGKRIGFKPAGGISDPETAVQFWQLVNSINGEEWLNNHLFRYGASRLLNKLVEAVQ</sequence>
<organism evidence="9">
    <name type="scientific">bioreactor metagenome</name>
    <dbReference type="NCBI Taxonomy" id="1076179"/>
    <lineage>
        <taxon>unclassified sequences</taxon>
        <taxon>metagenomes</taxon>
        <taxon>ecological metagenomes</taxon>
    </lineage>
</organism>
<dbReference type="GO" id="GO:0016052">
    <property type="term" value="P:carbohydrate catabolic process"/>
    <property type="evidence" value="ECO:0007669"/>
    <property type="project" value="TreeGrafter"/>
</dbReference>
<dbReference type="InterPro" id="IPR013785">
    <property type="entry name" value="Aldolase_TIM"/>
</dbReference>
<evidence type="ECO:0000256" key="3">
    <source>
        <dbReference type="ARBA" id="ARBA00012515"/>
    </source>
</evidence>
<name>A0A644Y4K5_9ZZZZ</name>
<dbReference type="Gene3D" id="3.20.20.70">
    <property type="entry name" value="Aldolase class I"/>
    <property type="match status" value="1"/>
</dbReference>